<dbReference type="EMBL" id="FMHU01000001">
    <property type="protein sequence ID" value="SCL20377.1"/>
    <property type="molecule type" value="Genomic_DNA"/>
</dbReference>
<dbReference type="PROSITE" id="PS50977">
    <property type="entry name" value="HTH_TETR_2"/>
    <property type="match status" value="1"/>
</dbReference>
<dbReference type="InterPro" id="IPR009057">
    <property type="entry name" value="Homeodomain-like_sf"/>
</dbReference>
<dbReference type="InterPro" id="IPR001647">
    <property type="entry name" value="HTH_TetR"/>
</dbReference>
<dbReference type="Pfam" id="PF18556">
    <property type="entry name" value="TetR_C_35"/>
    <property type="match status" value="1"/>
</dbReference>
<dbReference type="PANTHER" id="PTHR30055:SF146">
    <property type="entry name" value="HTH-TYPE TRANSCRIPTIONAL DUAL REGULATOR CECR"/>
    <property type="match status" value="1"/>
</dbReference>
<keyword evidence="1 2" id="KW-0238">DNA-binding</keyword>
<dbReference type="GO" id="GO:0003700">
    <property type="term" value="F:DNA-binding transcription factor activity"/>
    <property type="evidence" value="ECO:0007669"/>
    <property type="project" value="TreeGrafter"/>
</dbReference>
<dbReference type="SUPFAM" id="SSF46689">
    <property type="entry name" value="Homeodomain-like"/>
    <property type="match status" value="1"/>
</dbReference>
<keyword evidence="5" id="KW-1185">Reference proteome</keyword>
<protein>
    <submittedName>
        <fullName evidence="4">DNA-binding transcriptional regulator, AcrR family</fullName>
    </submittedName>
</protein>
<evidence type="ECO:0000256" key="1">
    <source>
        <dbReference type="ARBA" id="ARBA00023125"/>
    </source>
</evidence>
<gene>
    <name evidence="4" type="ORF">GA0074694_3017</name>
</gene>
<proteinExistence type="predicted"/>
<dbReference type="GO" id="GO:0000976">
    <property type="term" value="F:transcription cis-regulatory region binding"/>
    <property type="evidence" value="ECO:0007669"/>
    <property type="project" value="TreeGrafter"/>
</dbReference>
<evidence type="ECO:0000256" key="2">
    <source>
        <dbReference type="PROSITE-ProRule" id="PRU00335"/>
    </source>
</evidence>
<evidence type="ECO:0000259" key="3">
    <source>
        <dbReference type="PROSITE" id="PS50977"/>
    </source>
</evidence>
<dbReference type="InterPro" id="IPR040611">
    <property type="entry name" value="AlkX_C"/>
</dbReference>
<evidence type="ECO:0000313" key="5">
    <source>
        <dbReference type="Proteomes" id="UP000198906"/>
    </source>
</evidence>
<name>A0A1C6RT34_9ACTN</name>
<organism evidence="4 5">
    <name type="scientific">Micromonospora inyonensis</name>
    <dbReference type="NCBI Taxonomy" id="47866"/>
    <lineage>
        <taxon>Bacteria</taxon>
        <taxon>Bacillati</taxon>
        <taxon>Actinomycetota</taxon>
        <taxon>Actinomycetes</taxon>
        <taxon>Micromonosporales</taxon>
        <taxon>Micromonosporaceae</taxon>
        <taxon>Micromonospora</taxon>
    </lineage>
</organism>
<evidence type="ECO:0000313" key="4">
    <source>
        <dbReference type="EMBL" id="SCL20377.1"/>
    </source>
</evidence>
<reference evidence="5" key="1">
    <citation type="submission" date="2016-06" db="EMBL/GenBank/DDBJ databases">
        <authorList>
            <person name="Varghese N."/>
        </authorList>
    </citation>
    <scope>NUCLEOTIDE SEQUENCE [LARGE SCALE GENOMIC DNA]</scope>
    <source>
        <strain evidence="5">DSM 46123</strain>
    </source>
</reference>
<dbReference type="AlphaFoldDB" id="A0A1C6RT34"/>
<dbReference type="InterPro" id="IPR050109">
    <property type="entry name" value="HTH-type_TetR-like_transc_reg"/>
</dbReference>
<accession>A0A1C6RT34</accession>
<sequence length="243" mass="25446">MVPCNHQTPTATTRPGTAVTVDFGRMDGIRDTARQRLRDTIVDAARAQAVAVGWDGVRMGGVAGAAGVSRQTVYNEFGSKAGLAEALARREVDRFVADVRAVLRRHGDDVRAGAYAAIAHTLTEAAGNPLIKAILTSARGGSDALLPYLTTRAELVLDEATGALLEWTGHRLPEADPTALAFAADAVVRLVVSHIVLPQAPPDRTARHLTNLTLHLLSAATATPLAGQDVAGAPPRRVAPPTP</sequence>
<dbReference type="PANTHER" id="PTHR30055">
    <property type="entry name" value="HTH-TYPE TRANSCRIPTIONAL REGULATOR RUTR"/>
    <property type="match status" value="1"/>
</dbReference>
<dbReference type="Gene3D" id="1.10.357.10">
    <property type="entry name" value="Tetracycline Repressor, domain 2"/>
    <property type="match status" value="1"/>
</dbReference>
<dbReference type="Proteomes" id="UP000198906">
    <property type="component" value="Unassembled WGS sequence"/>
</dbReference>
<feature type="DNA-binding region" description="H-T-H motif" evidence="2">
    <location>
        <begin position="58"/>
        <end position="77"/>
    </location>
</feature>
<feature type="domain" description="HTH tetR-type" evidence="3">
    <location>
        <begin position="35"/>
        <end position="95"/>
    </location>
</feature>
<dbReference type="Pfam" id="PF00440">
    <property type="entry name" value="TetR_N"/>
    <property type="match status" value="1"/>
</dbReference>
<dbReference type="STRING" id="47866.GA0074694_3017"/>